<dbReference type="Proteomes" id="UP000247150">
    <property type="component" value="Unassembled WGS sequence"/>
</dbReference>
<gene>
    <name evidence="3" type="ORF">DFO73_102425</name>
</gene>
<dbReference type="Gene3D" id="1.10.10.2840">
    <property type="entry name" value="PucR C-terminal helix-turn-helix domain"/>
    <property type="match status" value="1"/>
</dbReference>
<dbReference type="InterPro" id="IPR025736">
    <property type="entry name" value="PucR_C-HTH_dom"/>
</dbReference>
<dbReference type="InterPro" id="IPR051448">
    <property type="entry name" value="CdaR-like_regulators"/>
</dbReference>
<dbReference type="PANTHER" id="PTHR33744">
    <property type="entry name" value="CARBOHYDRATE DIACID REGULATOR"/>
    <property type="match status" value="1"/>
</dbReference>
<dbReference type="InterPro" id="IPR029016">
    <property type="entry name" value="GAF-like_dom_sf"/>
</dbReference>
<protein>
    <submittedName>
        <fullName evidence="3">GAF domain-containing protein</fullName>
    </submittedName>
</protein>
<accession>A0A2V3A3M5</accession>
<dbReference type="InterPro" id="IPR003018">
    <property type="entry name" value="GAF"/>
</dbReference>
<evidence type="ECO:0000313" key="4">
    <source>
        <dbReference type="Proteomes" id="UP000247150"/>
    </source>
</evidence>
<evidence type="ECO:0000256" key="1">
    <source>
        <dbReference type="ARBA" id="ARBA00006754"/>
    </source>
</evidence>
<sequence>MNIMQDKISRLFEVNRSLTQSLDLQDILKKLVEAAFDLIENADTTILYTLNEDGLLHFSHGVGVEAQFMQQVKFEPGESLTGLVFLTKKGVIASGHEFREHMSRMSETNYVHFFNGVFRREVKSGIVVPLVYKEECIGVLVVDNFDRDVQFTEEDYQILEIVADQAAIAIMNSRLYEDLKQRNEELSHSLDSHRKFTKILLEGRGVSYILETISSILGTRVTYAETSFDESCSFPIISSNELFGYFQLKVPIDGLTNIQKAALEHAATALSLDFVKQNTLFEKEMHLREEAFHDIVNGTRVSEGIMGKFNFNEKVRISCMMLDCKSGFLWDAASFRQKEKLVRSLEQILKKYYETSIVFTKSDQIVVLLANVRKQCGQNLAEEICAVLETNKQIAIGLGREVPLKEIADSYREAAEAVSYYKSLKNKSFVTYSELGVERLWLNTERSLLDKFVADKIGLLLHMEPEYLSTMQTFISHNKSHKKTAALMHIHPNTLTYRLKKIEKELKVDFNRKEDWINMVLAFQIFEYLSS</sequence>
<dbReference type="PANTHER" id="PTHR33744:SF1">
    <property type="entry name" value="DNA-BINDING TRANSCRIPTIONAL ACTIVATOR ADER"/>
    <property type="match status" value="1"/>
</dbReference>
<dbReference type="SUPFAM" id="SSF55781">
    <property type="entry name" value="GAF domain-like"/>
    <property type="match status" value="1"/>
</dbReference>
<dbReference type="Gene3D" id="3.30.450.40">
    <property type="match status" value="1"/>
</dbReference>
<evidence type="ECO:0000259" key="2">
    <source>
        <dbReference type="SMART" id="SM00065"/>
    </source>
</evidence>
<dbReference type="RefSeq" id="WP_110063956.1">
    <property type="nucleotide sequence ID" value="NZ_QGTW01000002.1"/>
</dbReference>
<comment type="caution">
    <text evidence="3">The sequence shown here is derived from an EMBL/GenBank/DDBJ whole genome shotgun (WGS) entry which is preliminary data.</text>
</comment>
<dbReference type="Pfam" id="PF01590">
    <property type="entry name" value="GAF"/>
    <property type="match status" value="1"/>
</dbReference>
<dbReference type="InterPro" id="IPR042070">
    <property type="entry name" value="PucR_C-HTH_sf"/>
</dbReference>
<dbReference type="EMBL" id="QGTW01000002">
    <property type="protein sequence ID" value="PWW31426.1"/>
    <property type="molecule type" value="Genomic_DNA"/>
</dbReference>
<dbReference type="InterPro" id="IPR041522">
    <property type="entry name" value="CdaR_GGDEF"/>
</dbReference>
<name>A0A2V3A3M5_9BACI</name>
<comment type="similarity">
    <text evidence="1">Belongs to the CdaR family.</text>
</comment>
<feature type="domain" description="GAF" evidence="2">
    <location>
        <begin position="23"/>
        <end position="180"/>
    </location>
</feature>
<dbReference type="SMART" id="SM00065">
    <property type="entry name" value="GAF"/>
    <property type="match status" value="1"/>
</dbReference>
<organism evidence="3 4">
    <name type="scientific">Cytobacillus oceanisediminis</name>
    <dbReference type="NCBI Taxonomy" id="665099"/>
    <lineage>
        <taxon>Bacteria</taxon>
        <taxon>Bacillati</taxon>
        <taxon>Bacillota</taxon>
        <taxon>Bacilli</taxon>
        <taxon>Bacillales</taxon>
        <taxon>Bacillaceae</taxon>
        <taxon>Cytobacillus</taxon>
    </lineage>
</organism>
<dbReference type="Pfam" id="PF13556">
    <property type="entry name" value="HTH_30"/>
    <property type="match status" value="1"/>
</dbReference>
<reference evidence="3 4" key="1">
    <citation type="submission" date="2018-05" db="EMBL/GenBank/DDBJ databases">
        <title>Freshwater and sediment microbial communities from various areas in North America, analyzing microbe dynamics in response to fracking.</title>
        <authorList>
            <person name="Lamendella R."/>
        </authorList>
    </citation>
    <scope>NUCLEOTIDE SEQUENCE [LARGE SCALE GENOMIC DNA]</scope>
    <source>
        <strain evidence="3 4">15_TX</strain>
    </source>
</reference>
<evidence type="ECO:0000313" key="3">
    <source>
        <dbReference type="EMBL" id="PWW31426.1"/>
    </source>
</evidence>
<proteinExistence type="inferred from homology"/>
<dbReference type="Pfam" id="PF17853">
    <property type="entry name" value="GGDEF_2"/>
    <property type="match status" value="1"/>
</dbReference>
<dbReference type="AlphaFoldDB" id="A0A2V3A3M5"/>
<dbReference type="OrthoDB" id="143422at2"/>